<evidence type="ECO:0000256" key="1">
    <source>
        <dbReference type="ARBA" id="ARBA00000085"/>
    </source>
</evidence>
<dbReference type="InterPro" id="IPR036890">
    <property type="entry name" value="HATPase_C_sf"/>
</dbReference>
<dbReference type="OrthoDB" id="9815750at2"/>
<organism evidence="10 11">
    <name type="scientific">Roseimaritima ulvae</name>
    <dbReference type="NCBI Taxonomy" id="980254"/>
    <lineage>
        <taxon>Bacteria</taxon>
        <taxon>Pseudomonadati</taxon>
        <taxon>Planctomycetota</taxon>
        <taxon>Planctomycetia</taxon>
        <taxon>Pirellulales</taxon>
        <taxon>Pirellulaceae</taxon>
        <taxon>Roseimaritima</taxon>
    </lineage>
</organism>
<dbReference type="Pfam" id="PF02518">
    <property type="entry name" value="HATPase_c"/>
    <property type="match status" value="1"/>
</dbReference>
<gene>
    <name evidence="10" type="primary">kinE_1</name>
    <name evidence="10" type="ORF">UC8_25600</name>
</gene>
<keyword evidence="11" id="KW-1185">Reference proteome</keyword>
<dbReference type="SMART" id="SM00388">
    <property type="entry name" value="HisKA"/>
    <property type="match status" value="1"/>
</dbReference>
<dbReference type="InterPro" id="IPR036097">
    <property type="entry name" value="HisK_dim/P_sf"/>
</dbReference>
<evidence type="ECO:0000259" key="9">
    <source>
        <dbReference type="PROSITE" id="PS50109"/>
    </source>
</evidence>
<sequence length="247" mass="27263">MSDDVRNAKTETTETLRRQYEELAELAGSLAHEIKNPLSVIHMNIDLLSEELGDIEAPARQRAINKVDIVRQQCERMENLLRDFLRFARLREIDLTPGSLNHQIDRVLRAYEAQAEQQNVDVEMYLDADLPAIMLNSDTLQAALMNLVKNALEAMQHGGQLVVRTYSTRGGVALELIDNGPGMEDSTVIHMFEPFYSTKSGGSGLGLPTARKIIEAHGGGITVQSEPGRGTRFVLAFPVPRRLGGGG</sequence>
<dbReference type="PRINTS" id="PR00344">
    <property type="entry name" value="BCTRLSENSOR"/>
</dbReference>
<evidence type="ECO:0000256" key="8">
    <source>
        <dbReference type="ARBA" id="ARBA00023012"/>
    </source>
</evidence>
<evidence type="ECO:0000256" key="3">
    <source>
        <dbReference type="ARBA" id="ARBA00022553"/>
    </source>
</evidence>
<dbReference type="SUPFAM" id="SSF47384">
    <property type="entry name" value="Homodimeric domain of signal transducing histidine kinase"/>
    <property type="match status" value="1"/>
</dbReference>
<reference evidence="10 11" key="1">
    <citation type="submission" date="2019-08" db="EMBL/GenBank/DDBJ databases">
        <title>Deep-cultivation of Planctomycetes and their phenomic and genomic characterization uncovers novel biology.</title>
        <authorList>
            <person name="Wiegand S."/>
            <person name="Jogler M."/>
            <person name="Boedeker C."/>
            <person name="Pinto D."/>
            <person name="Vollmers J."/>
            <person name="Rivas-Marin E."/>
            <person name="Kohn T."/>
            <person name="Peeters S.H."/>
            <person name="Heuer A."/>
            <person name="Rast P."/>
            <person name="Oberbeckmann S."/>
            <person name="Bunk B."/>
            <person name="Jeske O."/>
            <person name="Meyerdierks A."/>
            <person name="Storesund J.E."/>
            <person name="Kallscheuer N."/>
            <person name="Luecker S."/>
            <person name="Lage O.M."/>
            <person name="Pohl T."/>
            <person name="Merkel B.J."/>
            <person name="Hornburger P."/>
            <person name="Mueller R.-W."/>
            <person name="Bruemmer F."/>
            <person name="Labrenz M."/>
            <person name="Spormann A.M."/>
            <person name="Op den Camp H."/>
            <person name="Overmann J."/>
            <person name="Amann R."/>
            <person name="Jetten M.S.M."/>
            <person name="Mascher T."/>
            <person name="Medema M.H."/>
            <person name="Devos D.P."/>
            <person name="Kaster A.-K."/>
            <person name="Ovreas L."/>
            <person name="Rohde M."/>
            <person name="Galperin M.Y."/>
            <person name="Jogler C."/>
        </authorList>
    </citation>
    <scope>NUCLEOTIDE SEQUENCE [LARGE SCALE GENOMIC DNA]</scope>
    <source>
        <strain evidence="10 11">UC8</strain>
    </source>
</reference>
<evidence type="ECO:0000313" key="11">
    <source>
        <dbReference type="Proteomes" id="UP000325286"/>
    </source>
</evidence>
<dbReference type="InterPro" id="IPR004358">
    <property type="entry name" value="Sig_transdc_His_kin-like_C"/>
</dbReference>
<comment type="catalytic activity">
    <reaction evidence="1">
        <text>ATP + protein L-histidine = ADP + protein N-phospho-L-histidine.</text>
        <dbReference type="EC" id="2.7.13.3"/>
    </reaction>
</comment>
<dbReference type="GO" id="GO:0000155">
    <property type="term" value="F:phosphorelay sensor kinase activity"/>
    <property type="evidence" value="ECO:0007669"/>
    <property type="project" value="InterPro"/>
</dbReference>
<evidence type="ECO:0000256" key="2">
    <source>
        <dbReference type="ARBA" id="ARBA00012438"/>
    </source>
</evidence>
<protein>
    <recommendedName>
        <fullName evidence="2">histidine kinase</fullName>
        <ecNumber evidence="2">2.7.13.3</ecNumber>
    </recommendedName>
</protein>
<keyword evidence="5" id="KW-0547">Nucleotide-binding</keyword>
<dbReference type="SUPFAM" id="SSF55874">
    <property type="entry name" value="ATPase domain of HSP90 chaperone/DNA topoisomerase II/histidine kinase"/>
    <property type="match status" value="1"/>
</dbReference>
<evidence type="ECO:0000313" key="10">
    <source>
        <dbReference type="EMBL" id="QEG40545.1"/>
    </source>
</evidence>
<keyword evidence="3" id="KW-0597">Phosphoprotein</keyword>
<dbReference type="KEGG" id="rul:UC8_25600"/>
<dbReference type="InterPro" id="IPR003594">
    <property type="entry name" value="HATPase_dom"/>
</dbReference>
<dbReference type="PANTHER" id="PTHR43065">
    <property type="entry name" value="SENSOR HISTIDINE KINASE"/>
    <property type="match status" value="1"/>
</dbReference>
<proteinExistence type="predicted"/>
<dbReference type="PROSITE" id="PS50109">
    <property type="entry name" value="HIS_KIN"/>
    <property type="match status" value="1"/>
</dbReference>
<dbReference type="GO" id="GO:0005524">
    <property type="term" value="F:ATP binding"/>
    <property type="evidence" value="ECO:0007669"/>
    <property type="project" value="UniProtKB-KW"/>
</dbReference>
<evidence type="ECO:0000256" key="5">
    <source>
        <dbReference type="ARBA" id="ARBA00022741"/>
    </source>
</evidence>
<dbReference type="PANTHER" id="PTHR43065:SF46">
    <property type="entry name" value="C4-DICARBOXYLATE TRANSPORT SENSOR PROTEIN DCTB"/>
    <property type="match status" value="1"/>
</dbReference>
<evidence type="ECO:0000256" key="4">
    <source>
        <dbReference type="ARBA" id="ARBA00022679"/>
    </source>
</evidence>
<dbReference type="EMBL" id="CP042914">
    <property type="protein sequence ID" value="QEG40545.1"/>
    <property type="molecule type" value="Genomic_DNA"/>
</dbReference>
<keyword evidence="7" id="KW-0067">ATP-binding</keyword>
<dbReference type="Gene3D" id="3.30.565.10">
    <property type="entry name" value="Histidine kinase-like ATPase, C-terminal domain"/>
    <property type="match status" value="1"/>
</dbReference>
<dbReference type="RefSeq" id="WP_068139983.1">
    <property type="nucleotide sequence ID" value="NZ_CP042914.1"/>
</dbReference>
<dbReference type="InterPro" id="IPR005467">
    <property type="entry name" value="His_kinase_dom"/>
</dbReference>
<dbReference type="CDD" id="cd00082">
    <property type="entry name" value="HisKA"/>
    <property type="match status" value="1"/>
</dbReference>
<dbReference type="Gene3D" id="1.10.287.130">
    <property type="match status" value="1"/>
</dbReference>
<evidence type="ECO:0000256" key="6">
    <source>
        <dbReference type="ARBA" id="ARBA00022777"/>
    </source>
</evidence>
<feature type="domain" description="Histidine kinase" evidence="9">
    <location>
        <begin position="29"/>
        <end position="241"/>
    </location>
</feature>
<evidence type="ECO:0000256" key="7">
    <source>
        <dbReference type="ARBA" id="ARBA00022840"/>
    </source>
</evidence>
<keyword evidence="4 10" id="KW-0808">Transferase</keyword>
<accession>A0A5B9QT06</accession>
<keyword evidence="8" id="KW-0902">Two-component regulatory system</keyword>
<dbReference type="AlphaFoldDB" id="A0A5B9QT06"/>
<dbReference type="SMART" id="SM00387">
    <property type="entry name" value="HATPase_c"/>
    <property type="match status" value="1"/>
</dbReference>
<keyword evidence="6 10" id="KW-0418">Kinase</keyword>
<name>A0A5B9QT06_9BACT</name>
<dbReference type="InterPro" id="IPR003661">
    <property type="entry name" value="HisK_dim/P_dom"/>
</dbReference>
<dbReference type="CDD" id="cd00075">
    <property type="entry name" value="HATPase"/>
    <property type="match status" value="1"/>
</dbReference>
<dbReference type="EC" id="2.7.13.3" evidence="2"/>
<dbReference type="Proteomes" id="UP000325286">
    <property type="component" value="Chromosome"/>
</dbReference>
<dbReference type="Pfam" id="PF00512">
    <property type="entry name" value="HisKA"/>
    <property type="match status" value="1"/>
</dbReference>